<comment type="caution">
    <text evidence="1">The sequence shown here is derived from an EMBL/GenBank/DDBJ whole genome shotgun (WGS) entry which is preliminary data.</text>
</comment>
<evidence type="ECO:0000313" key="1">
    <source>
        <dbReference type="EMBL" id="RVW12331.1"/>
    </source>
</evidence>
<dbReference type="EMBL" id="QGNW01002711">
    <property type="protein sequence ID" value="RVW12331.1"/>
    <property type="molecule type" value="Genomic_DNA"/>
</dbReference>
<proteinExistence type="predicted"/>
<accession>A0A438BN03</accession>
<reference evidence="1 2" key="1">
    <citation type="journal article" date="2018" name="PLoS Genet.">
        <title>Population sequencing reveals clonal diversity and ancestral inbreeding in the grapevine cultivar Chardonnay.</title>
        <authorList>
            <person name="Roach M.J."/>
            <person name="Johnson D.L."/>
            <person name="Bohlmann J."/>
            <person name="van Vuuren H.J."/>
            <person name="Jones S.J."/>
            <person name="Pretorius I.S."/>
            <person name="Schmidt S.A."/>
            <person name="Borneman A.R."/>
        </authorList>
    </citation>
    <scope>NUCLEOTIDE SEQUENCE [LARGE SCALE GENOMIC DNA]</scope>
    <source>
        <strain evidence="2">cv. Chardonnay</strain>
        <tissue evidence="1">Leaf</tissue>
    </source>
</reference>
<gene>
    <name evidence="1" type="ORF">CK203_113129</name>
</gene>
<organism evidence="1 2">
    <name type="scientific">Vitis vinifera</name>
    <name type="common">Grape</name>
    <dbReference type="NCBI Taxonomy" id="29760"/>
    <lineage>
        <taxon>Eukaryota</taxon>
        <taxon>Viridiplantae</taxon>
        <taxon>Streptophyta</taxon>
        <taxon>Embryophyta</taxon>
        <taxon>Tracheophyta</taxon>
        <taxon>Spermatophyta</taxon>
        <taxon>Magnoliopsida</taxon>
        <taxon>eudicotyledons</taxon>
        <taxon>Gunneridae</taxon>
        <taxon>Pentapetalae</taxon>
        <taxon>rosids</taxon>
        <taxon>Vitales</taxon>
        <taxon>Vitaceae</taxon>
        <taxon>Viteae</taxon>
        <taxon>Vitis</taxon>
    </lineage>
</organism>
<protein>
    <submittedName>
        <fullName evidence="1">Uncharacterized protein</fullName>
    </submittedName>
</protein>
<dbReference type="AlphaFoldDB" id="A0A438BN03"/>
<sequence>MAMKWDVSNDALALINGYGYCIPYSFACLVEASWVSTADPISLVAFCPYINMDYTVIPEQIRRKMYLGRSSTMMICFDKAMTAP</sequence>
<evidence type="ECO:0000313" key="2">
    <source>
        <dbReference type="Proteomes" id="UP000288805"/>
    </source>
</evidence>
<name>A0A438BN03_VITVI</name>
<dbReference type="Proteomes" id="UP000288805">
    <property type="component" value="Unassembled WGS sequence"/>
</dbReference>